<protein>
    <submittedName>
        <fullName evidence="3 5">Uncharacterized protein</fullName>
    </submittedName>
</protein>
<dbReference type="RefSeq" id="XP_033580264.1">
    <property type="nucleotide sequence ID" value="XM_033713713.1"/>
</dbReference>
<dbReference type="AlphaFoldDB" id="A0A6A6YX03"/>
<feature type="compositionally biased region" description="Low complexity" evidence="1">
    <location>
        <begin position="71"/>
        <end position="80"/>
    </location>
</feature>
<evidence type="ECO:0000313" key="4">
    <source>
        <dbReference type="Proteomes" id="UP000504636"/>
    </source>
</evidence>
<keyword evidence="2" id="KW-0812">Transmembrane</keyword>
<keyword evidence="2" id="KW-0472">Membrane</keyword>
<accession>A0A6A6YX03</accession>
<reference evidence="5" key="2">
    <citation type="submission" date="2020-04" db="EMBL/GenBank/DDBJ databases">
        <authorList>
            <consortium name="NCBI Genome Project"/>
        </authorList>
    </citation>
    <scope>NUCLEOTIDE SEQUENCE</scope>
    <source>
        <strain evidence="5">CBS 304.34</strain>
    </source>
</reference>
<keyword evidence="4" id="KW-1185">Reference proteome</keyword>
<name>A0A6A6YX03_9PEZI</name>
<reference evidence="3 5" key="1">
    <citation type="journal article" date="2020" name="Stud. Mycol.">
        <title>101 Dothideomycetes genomes: a test case for predicting lifestyles and emergence of pathogens.</title>
        <authorList>
            <person name="Haridas S."/>
            <person name="Albert R."/>
            <person name="Binder M."/>
            <person name="Bloem J."/>
            <person name="Labutti K."/>
            <person name="Salamov A."/>
            <person name="Andreopoulos B."/>
            <person name="Baker S."/>
            <person name="Barry K."/>
            <person name="Bills G."/>
            <person name="Bluhm B."/>
            <person name="Cannon C."/>
            <person name="Castanera R."/>
            <person name="Culley D."/>
            <person name="Daum C."/>
            <person name="Ezra D."/>
            <person name="Gonzalez J."/>
            <person name="Henrissat B."/>
            <person name="Kuo A."/>
            <person name="Liang C."/>
            <person name="Lipzen A."/>
            <person name="Lutzoni F."/>
            <person name="Magnuson J."/>
            <person name="Mondo S."/>
            <person name="Nolan M."/>
            <person name="Ohm R."/>
            <person name="Pangilinan J."/>
            <person name="Park H.-J."/>
            <person name="Ramirez L."/>
            <person name="Alfaro M."/>
            <person name="Sun H."/>
            <person name="Tritt A."/>
            <person name="Yoshinaga Y."/>
            <person name="Zwiers L.-H."/>
            <person name="Turgeon B."/>
            <person name="Goodwin S."/>
            <person name="Spatafora J."/>
            <person name="Crous P."/>
            <person name="Grigoriev I."/>
        </authorList>
    </citation>
    <scope>NUCLEOTIDE SEQUENCE</scope>
    <source>
        <strain evidence="3 5">CBS 304.34</strain>
    </source>
</reference>
<evidence type="ECO:0000256" key="2">
    <source>
        <dbReference type="SAM" id="Phobius"/>
    </source>
</evidence>
<sequence length="132" mass="14193">MMNRDICPINECHLHFWCLIGICSYGFIPQFPCFVAMYWLPSPPPLPLPSDIFQCPSAAPSPQGLSEGPVIQTSSTCPITQQPPSPSPSAIKPTQPSSLLPFSMGKKGLESGINISSSSLLWSVSGIQTELC</sequence>
<evidence type="ECO:0000313" key="5">
    <source>
        <dbReference type="RefSeq" id="XP_033580264.1"/>
    </source>
</evidence>
<evidence type="ECO:0000313" key="3">
    <source>
        <dbReference type="EMBL" id="KAF2813300.1"/>
    </source>
</evidence>
<evidence type="ECO:0000256" key="1">
    <source>
        <dbReference type="SAM" id="MobiDB-lite"/>
    </source>
</evidence>
<proteinExistence type="predicted"/>
<reference evidence="5" key="3">
    <citation type="submission" date="2025-04" db="UniProtKB">
        <authorList>
            <consortium name="RefSeq"/>
        </authorList>
    </citation>
    <scope>IDENTIFICATION</scope>
    <source>
        <strain evidence="5">CBS 304.34</strain>
    </source>
</reference>
<keyword evidence="2" id="KW-1133">Transmembrane helix</keyword>
<feature type="transmembrane region" description="Helical" evidence="2">
    <location>
        <begin position="12"/>
        <end position="40"/>
    </location>
</feature>
<gene>
    <name evidence="3 5" type="ORF">BDZ99DRAFT_253344</name>
</gene>
<dbReference type="GeneID" id="54454606"/>
<dbReference type="Proteomes" id="UP000504636">
    <property type="component" value="Unplaced"/>
</dbReference>
<feature type="region of interest" description="Disordered" evidence="1">
    <location>
        <begin position="60"/>
        <end position="103"/>
    </location>
</feature>
<organism evidence="3">
    <name type="scientific">Mytilinidion resinicola</name>
    <dbReference type="NCBI Taxonomy" id="574789"/>
    <lineage>
        <taxon>Eukaryota</taxon>
        <taxon>Fungi</taxon>
        <taxon>Dikarya</taxon>
        <taxon>Ascomycota</taxon>
        <taxon>Pezizomycotina</taxon>
        <taxon>Dothideomycetes</taxon>
        <taxon>Pleosporomycetidae</taxon>
        <taxon>Mytilinidiales</taxon>
        <taxon>Mytilinidiaceae</taxon>
        <taxon>Mytilinidion</taxon>
    </lineage>
</organism>
<dbReference type="EMBL" id="MU003696">
    <property type="protein sequence ID" value="KAF2813300.1"/>
    <property type="molecule type" value="Genomic_DNA"/>
</dbReference>